<accession>A0A540VL75</accession>
<dbReference type="CDD" id="cd10031">
    <property type="entry name" value="UDG-F5_TTUDGB_like"/>
    <property type="match status" value="1"/>
</dbReference>
<dbReference type="OrthoDB" id="5290748at2"/>
<evidence type="ECO:0000256" key="7">
    <source>
        <dbReference type="ARBA" id="ARBA00023204"/>
    </source>
</evidence>
<evidence type="ECO:0000256" key="2">
    <source>
        <dbReference type="ARBA" id="ARBA00022723"/>
    </source>
</evidence>
<evidence type="ECO:0000313" key="12">
    <source>
        <dbReference type="Proteomes" id="UP000317371"/>
    </source>
</evidence>
<dbReference type="InterPro" id="IPR036895">
    <property type="entry name" value="Uracil-DNA_glycosylase-like_sf"/>
</dbReference>
<feature type="domain" description="Uracil-DNA glycosylase-like" evidence="10">
    <location>
        <begin position="43"/>
        <end position="219"/>
    </location>
</feature>
<keyword evidence="4" id="KW-0378">Hydrolase</keyword>
<dbReference type="InterPro" id="IPR005122">
    <property type="entry name" value="Uracil-DNA_glycosylase-like"/>
</dbReference>
<dbReference type="GO" id="GO:0046872">
    <property type="term" value="F:metal ion binding"/>
    <property type="evidence" value="ECO:0007669"/>
    <property type="project" value="UniProtKB-KW"/>
</dbReference>
<keyword evidence="6" id="KW-0411">Iron-sulfur</keyword>
<gene>
    <name evidence="11" type="ORF">FKZ61_03255</name>
</gene>
<dbReference type="SUPFAM" id="SSF52141">
    <property type="entry name" value="Uracil-DNA glycosylase-like"/>
    <property type="match status" value="1"/>
</dbReference>
<dbReference type="InParanoid" id="A0A540VL75"/>
<name>A0A540VL75_9CHLR</name>
<dbReference type="PANTHER" id="PTHR33693:SF3">
    <property type="entry name" value="TYPE-5 URACIL-DNA GLYCOSYLASE"/>
    <property type="match status" value="1"/>
</dbReference>
<dbReference type="GO" id="GO:0004844">
    <property type="term" value="F:uracil DNA N-glycosylase activity"/>
    <property type="evidence" value="ECO:0007669"/>
    <property type="project" value="InterPro"/>
</dbReference>
<reference evidence="11 12" key="1">
    <citation type="submission" date="2019-06" db="EMBL/GenBank/DDBJ databases">
        <title>Genome sequence of Litorilinea aerophila BAA-2444.</title>
        <authorList>
            <person name="Maclea K.S."/>
            <person name="Maurais E.G."/>
            <person name="Iannazzi L.C."/>
        </authorList>
    </citation>
    <scope>NUCLEOTIDE SEQUENCE [LARGE SCALE GENOMIC DNA]</scope>
    <source>
        <strain evidence="11 12">ATCC BAA-2444</strain>
    </source>
</reference>
<evidence type="ECO:0000256" key="8">
    <source>
        <dbReference type="ARBA" id="ARBA00023779"/>
    </source>
</evidence>
<organism evidence="11 12">
    <name type="scientific">Litorilinea aerophila</name>
    <dbReference type="NCBI Taxonomy" id="1204385"/>
    <lineage>
        <taxon>Bacteria</taxon>
        <taxon>Bacillati</taxon>
        <taxon>Chloroflexota</taxon>
        <taxon>Caldilineae</taxon>
        <taxon>Caldilineales</taxon>
        <taxon>Caldilineaceae</taxon>
        <taxon>Litorilinea</taxon>
    </lineage>
</organism>
<proteinExistence type="inferred from homology"/>
<keyword evidence="3" id="KW-0227">DNA damage</keyword>
<keyword evidence="7" id="KW-0234">DNA repair</keyword>
<keyword evidence="1" id="KW-0004">4Fe-4S</keyword>
<evidence type="ECO:0000256" key="3">
    <source>
        <dbReference type="ARBA" id="ARBA00022763"/>
    </source>
</evidence>
<evidence type="ECO:0000256" key="5">
    <source>
        <dbReference type="ARBA" id="ARBA00023004"/>
    </source>
</evidence>
<dbReference type="Proteomes" id="UP000317371">
    <property type="component" value="Unassembled WGS sequence"/>
</dbReference>
<keyword evidence="5" id="KW-0408">Iron</keyword>
<dbReference type="EMBL" id="VIGC01000003">
    <property type="protein sequence ID" value="TQE97511.1"/>
    <property type="molecule type" value="Genomic_DNA"/>
</dbReference>
<evidence type="ECO:0000256" key="6">
    <source>
        <dbReference type="ARBA" id="ARBA00023014"/>
    </source>
</evidence>
<dbReference type="GO" id="GO:0033958">
    <property type="term" value="F:DNA-deoxyinosine glycosylase activity"/>
    <property type="evidence" value="ECO:0007669"/>
    <property type="project" value="InterPro"/>
</dbReference>
<dbReference type="GO" id="GO:0051539">
    <property type="term" value="F:4 iron, 4 sulfur cluster binding"/>
    <property type="evidence" value="ECO:0007669"/>
    <property type="project" value="UniProtKB-KW"/>
</dbReference>
<dbReference type="Pfam" id="PF03167">
    <property type="entry name" value="UDG"/>
    <property type="match status" value="1"/>
</dbReference>
<dbReference type="AlphaFoldDB" id="A0A540VL75"/>
<evidence type="ECO:0000259" key="10">
    <source>
        <dbReference type="SMART" id="SM00986"/>
    </source>
</evidence>
<evidence type="ECO:0000256" key="1">
    <source>
        <dbReference type="ARBA" id="ARBA00022485"/>
    </source>
</evidence>
<evidence type="ECO:0000313" key="11">
    <source>
        <dbReference type="EMBL" id="TQE97511.1"/>
    </source>
</evidence>
<dbReference type="Gene3D" id="3.40.470.10">
    <property type="entry name" value="Uracil-DNA glycosylase-like domain"/>
    <property type="match status" value="1"/>
</dbReference>
<comment type="similarity">
    <text evidence="8">Belongs to the uracil-DNA glycosylase (UDG) superfamily. Type 5 (UDGb) family.</text>
</comment>
<dbReference type="PANTHER" id="PTHR33693">
    <property type="entry name" value="TYPE-5 URACIL-DNA GLYCOSYLASE"/>
    <property type="match status" value="1"/>
</dbReference>
<dbReference type="InterPro" id="IPR044147">
    <property type="entry name" value="UdgB-like"/>
</dbReference>
<dbReference type="InterPro" id="IPR051536">
    <property type="entry name" value="UDG_Type-4/5"/>
</dbReference>
<dbReference type="GO" id="GO:0006284">
    <property type="term" value="P:base-excision repair"/>
    <property type="evidence" value="ECO:0007669"/>
    <property type="project" value="InterPro"/>
</dbReference>
<protein>
    <recommendedName>
        <fullName evidence="9">Type-5 uracil-DNA glycosylase</fullName>
    </recommendedName>
</protein>
<keyword evidence="2" id="KW-0479">Metal-binding</keyword>
<evidence type="ECO:0000256" key="9">
    <source>
        <dbReference type="ARBA" id="ARBA00023887"/>
    </source>
</evidence>
<keyword evidence="12" id="KW-1185">Reference proteome</keyword>
<comment type="caution">
    <text evidence="11">The sequence shown here is derived from an EMBL/GenBank/DDBJ whole genome shotgun (WGS) entry which is preliminary data.</text>
</comment>
<dbReference type="SMART" id="SM00987">
    <property type="entry name" value="UreE_C"/>
    <property type="match status" value="1"/>
</dbReference>
<dbReference type="SMART" id="SM00986">
    <property type="entry name" value="UDG"/>
    <property type="match status" value="1"/>
</dbReference>
<sequence>MEQLKQQVIACRRCPRLVAWREEIAQTKRRAYRDWTYWGRPVPGFGDPRARLLLVGLAPGAHGANRTGRMFTGDGSGDFLYAALHRAGFASQPTSRSRDDGLQLWDCYITAVARCAPPQNRPTAAEIANCRPFLQQEIALLRRVQVVVALGQVAFNGYLRALQEMGQPLPRLTFRHGAHYPLAELAQRPGLPHLLAAYHPSRQNTQTGRLTAAMYDELFHQVKRLLNPGDRAS</sequence>
<evidence type="ECO:0000256" key="4">
    <source>
        <dbReference type="ARBA" id="ARBA00022801"/>
    </source>
</evidence>